<protein>
    <submittedName>
        <fullName evidence="4">Nitroreductase family protein</fullName>
    </submittedName>
</protein>
<reference evidence="4 5" key="1">
    <citation type="submission" date="2010-08" db="EMBL/GenBank/DDBJ databases">
        <authorList>
            <person name="Harkins D.M."/>
            <person name="Madupu R."/>
            <person name="Durkin A.S."/>
            <person name="Torralba M."/>
            <person name="Methe B."/>
            <person name="Sutton G.G."/>
            <person name="Nelson K.E."/>
        </authorList>
    </citation>
    <scope>NUCLEOTIDE SEQUENCE [LARGE SCALE GENOMIC DNA]</scope>
    <source>
        <strain evidence="4 5">DSM 17678</strain>
    </source>
</reference>
<dbReference type="GeneID" id="84801198"/>
<comment type="caution">
    <text evidence="4">The sequence shown here is derived from an EMBL/GenBank/DDBJ whole genome shotgun (WGS) entry which is preliminary data.</text>
</comment>
<organism evidence="4 5">
    <name type="scientific">Peptostreptococcus stomatis DSM 17678</name>
    <dbReference type="NCBI Taxonomy" id="596315"/>
    <lineage>
        <taxon>Bacteria</taxon>
        <taxon>Bacillati</taxon>
        <taxon>Bacillota</taxon>
        <taxon>Clostridia</taxon>
        <taxon>Peptostreptococcales</taxon>
        <taxon>Peptostreptococcaceae</taxon>
        <taxon>Peptostreptococcus</taxon>
    </lineage>
</organism>
<gene>
    <name evidence="4" type="ORF">HMPREF0634_1361</name>
</gene>
<accession>E0E4I4</accession>
<name>E0E4I4_9FIRM</name>
<evidence type="ECO:0000313" key="4">
    <source>
        <dbReference type="EMBL" id="EFM64181.1"/>
    </source>
</evidence>
<dbReference type="RefSeq" id="WP_007790501.1">
    <property type="nucleotide sequence ID" value="NZ_ADGQ01000066.1"/>
</dbReference>
<dbReference type="OrthoDB" id="9812105at2"/>
<dbReference type="eggNOG" id="COG0778">
    <property type="taxonomic scope" value="Bacteria"/>
</dbReference>
<keyword evidence="5" id="KW-1185">Reference proteome</keyword>
<dbReference type="Proteomes" id="UP000003244">
    <property type="component" value="Unassembled WGS sequence"/>
</dbReference>
<dbReference type="STRING" id="596315.HMPREF0634_1361"/>
<dbReference type="GO" id="GO:0016491">
    <property type="term" value="F:oxidoreductase activity"/>
    <property type="evidence" value="ECO:0007669"/>
    <property type="project" value="UniProtKB-KW"/>
</dbReference>
<sequence length="186" mass="21697">MDILECIRSRRSVRSFTDQELTYDEIMELIDLGMCAPTGQYRQPWGFVIIQDPEEIKRWSDIGKEDILSRIDDLPAYQKYINWFKDPDFNLFYGAKNLLIVFGENTSPWYIEDCCCLAQNMILAGFSKGIGSCWIGFGQEIFNREDFKKEYNIPESYVSIAPLILGYMESKPKPPKRKEALIFSKK</sequence>
<evidence type="ECO:0000313" key="5">
    <source>
        <dbReference type="Proteomes" id="UP000003244"/>
    </source>
</evidence>
<dbReference type="PANTHER" id="PTHR43673:SF10">
    <property type="entry name" value="NADH DEHYDROGENASE_NAD(P)H NITROREDUCTASE XCC3605-RELATED"/>
    <property type="match status" value="1"/>
</dbReference>
<dbReference type="Gene3D" id="3.40.109.10">
    <property type="entry name" value="NADH Oxidase"/>
    <property type="match status" value="1"/>
</dbReference>
<dbReference type="Pfam" id="PF00881">
    <property type="entry name" value="Nitroreductase"/>
    <property type="match status" value="1"/>
</dbReference>
<dbReference type="CDD" id="cd02136">
    <property type="entry name" value="PnbA_NfnB-like"/>
    <property type="match status" value="1"/>
</dbReference>
<dbReference type="SUPFAM" id="SSF55469">
    <property type="entry name" value="FMN-dependent nitroreductase-like"/>
    <property type="match status" value="1"/>
</dbReference>
<evidence type="ECO:0000256" key="1">
    <source>
        <dbReference type="ARBA" id="ARBA00007118"/>
    </source>
</evidence>
<dbReference type="InterPro" id="IPR029479">
    <property type="entry name" value="Nitroreductase"/>
</dbReference>
<keyword evidence="2" id="KW-0560">Oxidoreductase</keyword>
<dbReference type="AlphaFoldDB" id="E0E4I4"/>
<dbReference type="InterPro" id="IPR000415">
    <property type="entry name" value="Nitroreductase-like"/>
</dbReference>
<comment type="similarity">
    <text evidence="1">Belongs to the nitroreductase family.</text>
</comment>
<proteinExistence type="inferred from homology"/>
<feature type="domain" description="Nitroreductase" evidence="3">
    <location>
        <begin position="7"/>
        <end position="167"/>
    </location>
</feature>
<evidence type="ECO:0000256" key="2">
    <source>
        <dbReference type="ARBA" id="ARBA00023002"/>
    </source>
</evidence>
<evidence type="ECO:0000259" key="3">
    <source>
        <dbReference type="Pfam" id="PF00881"/>
    </source>
</evidence>
<dbReference type="PANTHER" id="PTHR43673">
    <property type="entry name" value="NAD(P)H NITROREDUCTASE YDGI-RELATED"/>
    <property type="match status" value="1"/>
</dbReference>
<dbReference type="EMBL" id="ADGQ01000066">
    <property type="protein sequence ID" value="EFM64181.1"/>
    <property type="molecule type" value="Genomic_DNA"/>
</dbReference>